<dbReference type="AlphaFoldDB" id="A0A445M2K9"/>
<protein>
    <submittedName>
        <fullName evidence="1">Uncharacterized protein</fullName>
    </submittedName>
</protein>
<accession>A0A445M2K9</accession>
<organism evidence="1 2">
    <name type="scientific">Glycine soja</name>
    <name type="common">Wild soybean</name>
    <dbReference type="NCBI Taxonomy" id="3848"/>
    <lineage>
        <taxon>Eukaryota</taxon>
        <taxon>Viridiplantae</taxon>
        <taxon>Streptophyta</taxon>
        <taxon>Embryophyta</taxon>
        <taxon>Tracheophyta</taxon>
        <taxon>Spermatophyta</taxon>
        <taxon>Magnoliopsida</taxon>
        <taxon>eudicotyledons</taxon>
        <taxon>Gunneridae</taxon>
        <taxon>Pentapetalae</taxon>
        <taxon>rosids</taxon>
        <taxon>fabids</taxon>
        <taxon>Fabales</taxon>
        <taxon>Fabaceae</taxon>
        <taxon>Papilionoideae</taxon>
        <taxon>50 kb inversion clade</taxon>
        <taxon>NPAAA clade</taxon>
        <taxon>indigoferoid/millettioid clade</taxon>
        <taxon>Phaseoleae</taxon>
        <taxon>Glycine</taxon>
        <taxon>Glycine subgen. Soja</taxon>
    </lineage>
</organism>
<dbReference type="PANTHER" id="PTHR10775">
    <property type="entry name" value="OS08G0208400 PROTEIN"/>
    <property type="match status" value="1"/>
</dbReference>
<sequence length="338" mass="38842">MGWNGIIPTYTKWTWHGELPDNPSVSHTKSVKADRGCRIEDMIRDLGQDGFQEAHAPLYEKMENDSKIPLYSGCTTFTRLSTVLALKLLPEDNMLPKNQYEAKKILYPVGMEYQKIHACPNDCILYRNEFAETSDVVTAENNRPTKVEKLMDCYDIPLIVRNGRHSILCILMNRLLLVRHPLLALSKLPPLSPFSQTYYYSYTPTRINSQIYKIKDPPRTSATFCSTNKELSSKKCVPCNTKDLQLMTEDAARTLLPQGFDWHKKEAAFHLQVQKLTEEDYQQRVNQTQIGEVSMGVTQEKGRVAHIADLLANFCLSVSWQTQSLKLLHRLLPKDWNF</sequence>
<reference evidence="1 2" key="1">
    <citation type="submission" date="2018-09" db="EMBL/GenBank/DDBJ databases">
        <title>A high-quality reference genome of wild soybean provides a powerful tool to mine soybean genomes.</title>
        <authorList>
            <person name="Xie M."/>
            <person name="Chung C.Y.L."/>
            <person name="Li M.-W."/>
            <person name="Wong F.-L."/>
            <person name="Chan T.-F."/>
            <person name="Lam H.-M."/>
        </authorList>
    </citation>
    <scope>NUCLEOTIDE SEQUENCE [LARGE SCALE GENOMIC DNA]</scope>
    <source>
        <strain evidence="2">cv. W05</strain>
        <tissue evidence="1">Hypocotyl of etiolated seedlings</tissue>
    </source>
</reference>
<dbReference type="EMBL" id="QZWG01000001">
    <property type="protein sequence ID" value="RZC29721.1"/>
    <property type="molecule type" value="Genomic_DNA"/>
</dbReference>
<keyword evidence="2" id="KW-1185">Reference proteome</keyword>
<dbReference type="Proteomes" id="UP000289340">
    <property type="component" value="Chromosome 1"/>
</dbReference>
<evidence type="ECO:0000313" key="2">
    <source>
        <dbReference type="Proteomes" id="UP000289340"/>
    </source>
</evidence>
<evidence type="ECO:0000313" key="1">
    <source>
        <dbReference type="EMBL" id="RZC29721.1"/>
    </source>
</evidence>
<gene>
    <name evidence="1" type="ORF">D0Y65_001352</name>
</gene>
<proteinExistence type="predicted"/>
<name>A0A445M2K9_GLYSO</name>
<dbReference type="PANTHER" id="PTHR10775:SF180">
    <property type="entry name" value="TRANSPOSON, EN_SPM-LIKE, TRANSPOSASE-ASSOCIATED DOMAIN PROTEIN-RELATED"/>
    <property type="match status" value="1"/>
</dbReference>
<comment type="caution">
    <text evidence="1">The sequence shown here is derived from an EMBL/GenBank/DDBJ whole genome shotgun (WGS) entry which is preliminary data.</text>
</comment>